<dbReference type="Pfam" id="PF00877">
    <property type="entry name" value="NLPC_P60"/>
    <property type="match status" value="1"/>
</dbReference>
<dbReference type="InterPro" id="IPR051794">
    <property type="entry name" value="PG_Endopeptidase_C40"/>
</dbReference>
<dbReference type="GO" id="GO:0006508">
    <property type="term" value="P:proteolysis"/>
    <property type="evidence" value="ECO:0007669"/>
    <property type="project" value="UniProtKB-KW"/>
</dbReference>
<accession>A0A060C3N2</accession>
<keyword evidence="2" id="KW-0645">Protease</keyword>
<evidence type="ECO:0000313" key="6">
    <source>
        <dbReference type="EMBL" id="AIA87341.1"/>
    </source>
</evidence>
<dbReference type="Gene3D" id="3.90.1720.10">
    <property type="entry name" value="endopeptidase domain like (from Nostoc punctiforme)"/>
    <property type="match status" value="1"/>
</dbReference>
<comment type="similarity">
    <text evidence="1">Belongs to the peptidase C40 family.</text>
</comment>
<dbReference type="InterPro" id="IPR038765">
    <property type="entry name" value="Papain-like_cys_pep_sf"/>
</dbReference>
<keyword evidence="3" id="KW-0378">Hydrolase</keyword>
<proteinExistence type="inferred from homology"/>
<reference evidence="6" key="1">
    <citation type="journal article" date="2013" name="Environ. Microbiol.">
        <title>Seasonally variable intestinal metagenomes of the red palm weevil (Rhynchophorus ferrugineus).</title>
        <authorList>
            <person name="Jia S."/>
            <person name="Zhang X."/>
            <person name="Zhang G."/>
            <person name="Yin A."/>
            <person name="Zhang S."/>
            <person name="Li F."/>
            <person name="Wang L."/>
            <person name="Zhao D."/>
            <person name="Yun Q."/>
            <person name="Tala"/>
            <person name="Wang J."/>
            <person name="Sun G."/>
            <person name="Baabdullah M."/>
            <person name="Yu X."/>
            <person name="Hu S."/>
            <person name="Al-Mssallem I.S."/>
            <person name="Yu J."/>
        </authorList>
    </citation>
    <scope>NUCLEOTIDE SEQUENCE</scope>
</reference>
<dbReference type="PROSITE" id="PS51935">
    <property type="entry name" value="NLPC_P60"/>
    <property type="match status" value="1"/>
</dbReference>
<dbReference type="EMBL" id="KF120072">
    <property type="protein sequence ID" value="AIA87341.1"/>
    <property type="molecule type" value="Genomic_DNA"/>
</dbReference>
<sequence length="96" mass="9850">MSGFRTSGRGSPSGWDCSGFVQWVYAQNGIQLPRTSGAQGAAGTRTSTPVPGDLVVYGSSHIGIYLGNGMMVHAARPGVGTVVAAVYGSPYYSHIG</sequence>
<evidence type="ECO:0000259" key="5">
    <source>
        <dbReference type="PROSITE" id="PS51935"/>
    </source>
</evidence>
<evidence type="ECO:0000256" key="4">
    <source>
        <dbReference type="ARBA" id="ARBA00022807"/>
    </source>
</evidence>
<evidence type="ECO:0000256" key="1">
    <source>
        <dbReference type="ARBA" id="ARBA00007074"/>
    </source>
</evidence>
<evidence type="ECO:0000256" key="2">
    <source>
        <dbReference type="ARBA" id="ARBA00022670"/>
    </source>
</evidence>
<dbReference type="AlphaFoldDB" id="A0A060C3N2"/>
<protein>
    <submittedName>
        <fullName evidence="6">NLPC_P60</fullName>
    </submittedName>
</protein>
<dbReference type="SUPFAM" id="SSF54001">
    <property type="entry name" value="Cysteine proteinases"/>
    <property type="match status" value="1"/>
</dbReference>
<keyword evidence="4" id="KW-0788">Thiol protease</keyword>
<name>A0A060C3N2_9LIST</name>
<dbReference type="PANTHER" id="PTHR47359">
    <property type="entry name" value="PEPTIDOGLYCAN DL-ENDOPEPTIDASE CWLO"/>
    <property type="match status" value="1"/>
</dbReference>
<dbReference type="InterPro" id="IPR000064">
    <property type="entry name" value="NLP_P60_dom"/>
</dbReference>
<feature type="domain" description="NlpC/P60" evidence="5">
    <location>
        <begin position="1"/>
        <end position="96"/>
    </location>
</feature>
<dbReference type="PANTHER" id="PTHR47359:SF3">
    <property type="entry name" value="NLP_P60 DOMAIN-CONTAINING PROTEIN-RELATED"/>
    <property type="match status" value="1"/>
</dbReference>
<organism evidence="6">
    <name type="scientific">uncultured Listeria sp</name>
    <dbReference type="NCBI Taxonomy" id="592375"/>
    <lineage>
        <taxon>Bacteria</taxon>
        <taxon>Bacillati</taxon>
        <taxon>Bacillota</taxon>
        <taxon>Bacilli</taxon>
        <taxon>Bacillales</taxon>
        <taxon>Listeriaceae</taxon>
        <taxon>Listeria</taxon>
        <taxon>environmental samples</taxon>
    </lineage>
</organism>
<evidence type="ECO:0000256" key="3">
    <source>
        <dbReference type="ARBA" id="ARBA00022801"/>
    </source>
</evidence>
<dbReference type="GO" id="GO:0008234">
    <property type="term" value="F:cysteine-type peptidase activity"/>
    <property type="evidence" value="ECO:0007669"/>
    <property type="project" value="UniProtKB-KW"/>
</dbReference>